<proteinExistence type="inferred from homology"/>
<evidence type="ECO:0000256" key="1">
    <source>
        <dbReference type="ARBA" id="ARBA00022801"/>
    </source>
</evidence>
<dbReference type="SUPFAM" id="SSF51445">
    <property type="entry name" value="(Trans)glycosidases"/>
    <property type="match status" value="1"/>
</dbReference>
<dbReference type="Pfam" id="PF00150">
    <property type="entry name" value="Cellulase"/>
    <property type="match status" value="1"/>
</dbReference>
<gene>
    <name evidence="5" type="ORF">P5G59_00895</name>
</gene>
<keyword evidence="6" id="KW-1185">Reference proteome</keyword>
<keyword evidence="2 3" id="KW-0326">Glycosidase</keyword>
<dbReference type="EMBL" id="JAROCB010000001">
    <property type="protein sequence ID" value="MDN4595685.1"/>
    <property type="molecule type" value="Genomic_DNA"/>
</dbReference>
<feature type="domain" description="Glycoside hydrolase family 5" evidence="4">
    <location>
        <begin position="44"/>
        <end position="291"/>
    </location>
</feature>
<name>A0ABT8ISB0_9MICO</name>
<keyword evidence="1 3" id="KW-0378">Hydrolase</keyword>
<dbReference type="Gene3D" id="3.20.20.80">
    <property type="entry name" value="Glycosidases"/>
    <property type="match status" value="1"/>
</dbReference>
<accession>A0ABT8ISB0</accession>
<organism evidence="5 6">
    <name type="scientific">Leifsonia virtsii</name>
    <dbReference type="NCBI Taxonomy" id="3035915"/>
    <lineage>
        <taxon>Bacteria</taxon>
        <taxon>Bacillati</taxon>
        <taxon>Actinomycetota</taxon>
        <taxon>Actinomycetes</taxon>
        <taxon>Micrococcales</taxon>
        <taxon>Microbacteriaceae</taxon>
        <taxon>Leifsonia</taxon>
    </lineage>
</organism>
<dbReference type="RefSeq" id="WP_301215101.1">
    <property type="nucleotide sequence ID" value="NZ_JAROCB010000001.1"/>
</dbReference>
<reference evidence="5" key="1">
    <citation type="submission" date="2023-03" db="EMBL/GenBank/DDBJ databases">
        <title>MT1 and MT2 Draft Genomes of Novel Species.</title>
        <authorList>
            <person name="Venkateswaran K."/>
        </authorList>
    </citation>
    <scope>NUCLEOTIDE SEQUENCE</scope>
    <source>
        <strain evidence="5">F6_8S_P_1A</strain>
    </source>
</reference>
<protein>
    <submittedName>
        <fullName evidence="5">Cellulase family glycosylhydrolase</fullName>
    </submittedName>
</protein>
<dbReference type="InterPro" id="IPR029062">
    <property type="entry name" value="Class_I_gatase-like"/>
</dbReference>
<evidence type="ECO:0000313" key="5">
    <source>
        <dbReference type="EMBL" id="MDN4595685.1"/>
    </source>
</evidence>
<dbReference type="Gene3D" id="3.40.50.880">
    <property type="match status" value="1"/>
</dbReference>
<dbReference type="InterPro" id="IPR001547">
    <property type="entry name" value="Glyco_hydro_5"/>
</dbReference>
<dbReference type="InterPro" id="IPR017853">
    <property type="entry name" value="GH"/>
</dbReference>
<evidence type="ECO:0000259" key="4">
    <source>
        <dbReference type="Pfam" id="PF00150"/>
    </source>
</evidence>
<sequence length="643" mass="70326">MDRPSPVLQVGDAPVVWLGANFWSRTGGPLMWTRYDPAVVREELRVLADHGLNMTRSFFYWPDFHPTPDSLDEQCVANFADFLDAHTEAGMTTVPTFLVGHMSGENWDPVWREGRDLYRDVWFVGRQAWYVRELTARFASHAAVAGWLLTNEVPIYGGEAPRPIVDAWASLLVDAVRAGGGTQPVAVGDGAWGIETTGHDNGFSVRDLAEFNDFIGPHVYRMETDQIRQHLKAAFIAELSATHGLPVIMEEFGLTSDFVSDAGAASYYRQLLYSTLLAGATGWIAWNNTDYDDLADQRPYSHHPFEMHFGITDRHGNPKPPLRELARFAADLAAIDLPQVRRSPVDAALVVPSHLAEDYPFTNEAERAHIVATGEQAYVAAHEAHIPVAVVREKADGGLPAGYGLYLLPSVKQLCATSWEQLVSLARDGATVYASYSHGTSGVQRGPWWAHTEELFGVRMDSAYGLAEPVADDTVVLRFTSDFGPLTAGTELRFAAAGNENGRTYLPVRATSGEVVAVDAHGRPAIVVQEHGAGRAVLSTYPLEFFASAQARVNPEQTWRLYDALAAVADVERDVLLDDPRVFTDTLVHADGRRFVVFLSQHETPVTVTPSVPGGTLTALDGTPSPALELAPYGAALRLLTLD</sequence>
<dbReference type="Proteomes" id="UP001174210">
    <property type="component" value="Unassembled WGS sequence"/>
</dbReference>
<comment type="similarity">
    <text evidence="3">Belongs to the glycosyl hydrolase 5 (cellulase A) family.</text>
</comment>
<evidence type="ECO:0000313" key="6">
    <source>
        <dbReference type="Proteomes" id="UP001174210"/>
    </source>
</evidence>
<evidence type="ECO:0000256" key="2">
    <source>
        <dbReference type="ARBA" id="ARBA00023295"/>
    </source>
</evidence>
<evidence type="ECO:0000256" key="3">
    <source>
        <dbReference type="RuleBase" id="RU361153"/>
    </source>
</evidence>
<comment type="caution">
    <text evidence="5">The sequence shown here is derived from an EMBL/GenBank/DDBJ whole genome shotgun (WGS) entry which is preliminary data.</text>
</comment>